<dbReference type="STRING" id="7574.A0A1S3JB50"/>
<dbReference type="InterPro" id="IPR021109">
    <property type="entry name" value="Peptidase_aspartic_dom_sf"/>
</dbReference>
<accession>A0A1S3JB50</accession>
<reference evidence="3" key="1">
    <citation type="submission" date="2025-08" db="UniProtKB">
        <authorList>
            <consortium name="RefSeq"/>
        </authorList>
    </citation>
    <scope>IDENTIFICATION</scope>
    <source>
        <tissue evidence="3">Gonads</tissue>
    </source>
</reference>
<dbReference type="InParanoid" id="A0A1S3JB50"/>
<name>A0A1S3JB50_LINAN</name>
<sequence length="414" mass="47165">MKILRPEVEVSAINHKSHKSKESHASRNPSQASKRQEHIPWKQKNKKCGQCGLDIATAHRNNTCPAKGTKCRYCKRLDHWYSVCRKRKAKAVHTLQESDNDVYYDDSVSEDSNNDPLYIHTTEVDDENVDSVSAAEDKWIVTLDVQDKPLKFRIDTGAKCNILVKADYEKLSLHKNLNQTTKVLRSYSNHKIRPIGKAQLSVAYNTTQLPVDFEVVDIDQENVINGAVSEKLGLLHRVRVNKVNSVDDFTELAKDTGTLPGKHTIKIDPTAKGVIHPARRQPASLKPRIVEKLQEMESDGFITRVHEPTEWKVIQRATEYNLKLNFDKCQVRQPRVQYVGHILTAEGLSPDPEKMRAITKMTPPTDKDGVRRILGLVQYLAKFITNLSQVDAPLRALLKNDVSFKWEHEQQDTL</sequence>
<evidence type="ECO:0000256" key="1">
    <source>
        <dbReference type="SAM" id="MobiDB-lite"/>
    </source>
</evidence>
<evidence type="ECO:0000313" key="2">
    <source>
        <dbReference type="Proteomes" id="UP000085678"/>
    </source>
</evidence>
<dbReference type="InterPro" id="IPR043128">
    <property type="entry name" value="Rev_trsase/Diguanyl_cyclase"/>
</dbReference>
<dbReference type="Gene3D" id="2.40.70.10">
    <property type="entry name" value="Acid Proteases"/>
    <property type="match status" value="1"/>
</dbReference>
<dbReference type="Gene3D" id="3.30.70.270">
    <property type="match status" value="2"/>
</dbReference>
<evidence type="ECO:0000313" key="3">
    <source>
        <dbReference type="RefSeq" id="XP_013407627.1"/>
    </source>
</evidence>
<dbReference type="Proteomes" id="UP000085678">
    <property type="component" value="Unplaced"/>
</dbReference>
<proteinExistence type="predicted"/>
<dbReference type="KEGG" id="lak:106171724"/>
<dbReference type="InterPro" id="IPR043502">
    <property type="entry name" value="DNA/RNA_pol_sf"/>
</dbReference>
<dbReference type="AlphaFoldDB" id="A0A1S3JB50"/>
<dbReference type="GeneID" id="106171724"/>
<keyword evidence="2" id="KW-1185">Reference proteome</keyword>
<dbReference type="SUPFAM" id="SSF50630">
    <property type="entry name" value="Acid proteases"/>
    <property type="match status" value="1"/>
</dbReference>
<gene>
    <name evidence="3" type="primary">LOC106171724</name>
</gene>
<dbReference type="SUPFAM" id="SSF56672">
    <property type="entry name" value="DNA/RNA polymerases"/>
    <property type="match status" value="1"/>
</dbReference>
<organism evidence="2 3">
    <name type="scientific">Lingula anatina</name>
    <name type="common">Brachiopod</name>
    <name type="synonym">Lingula unguis</name>
    <dbReference type="NCBI Taxonomy" id="7574"/>
    <lineage>
        <taxon>Eukaryota</taxon>
        <taxon>Metazoa</taxon>
        <taxon>Spiralia</taxon>
        <taxon>Lophotrochozoa</taxon>
        <taxon>Brachiopoda</taxon>
        <taxon>Linguliformea</taxon>
        <taxon>Lingulata</taxon>
        <taxon>Lingulida</taxon>
        <taxon>Linguloidea</taxon>
        <taxon>Lingulidae</taxon>
        <taxon>Lingula</taxon>
    </lineage>
</organism>
<dbReference type="PANTHER" id="PTHR37984:SF7">
    <property type="entry name" value="INTEGRASE CATALYTIC DOMAIN-CONTAINING PROTEIN"/>
    <property type="match status" value="1"/>
</dbReference>
<dbReference type="InterPro" id="IPR050951">
    <property type="entry name" value="Retrovirus_Pol_polyprotein"/>
</dbReference>
<dbReference type="PANTHER" id="PTHR37984">
    <property type="entry name" value="PROTEIN CBG26694"/>
    <property type="match status" value="1"/>
</dbReference>
<feature type="region of interest" description="Disordered" evidence="1">
    <location>
        <begin position="1"/>
        <end position="41"/>
    </location>
</feature>
<protein>
    <submittedName>
        <fullName evidence="3">Uncharacterized protein LOC106171724</fullName>
    </submittedName>
</protein>
<dbReference type="RefSeq" id="XP_013407627.1">
    <property type="nucleotide sequence ID" value="XM_013552173.1"/>
</dbReference>
<dbReference type="OrthoDB" id="6155049at2759"/>